<dbReference type="Proteomes" id="UP000828048">
    <property type="component" value="Chromosome 9"/>
</dbReference>
<proteinExistence type="predicted"/>
<sequence length="404" mass="45637">MLLIWYAFRNRKEFLETTQQGRRLKHFCFSLRMAGEEDAVRNAQVVDARARNISHNVRCTECGSQSIEDSQADIAILLRKLIRDEIQAGKSDKDIYKKLEDDFGETVLYAPKFDLQTAALWLSPLLVAGAAGGIWAYNKHRQNTNVHIMALNLVRGVPLTPKEKQTMLDLLTPPRERNPLSSWWRKVKSFEFGTDVSYKEFGVICFFTKQTLLQSFSEANIAVSINDQMGGNQAAEEVDTPKQGKPVSSTALTLFRDENLSVGEPWSTGLFDCHENQTNAIVTACLPCITFGQIAEILDGGEMTCPLGTFIYMLMMPPLCSQWIMGSKYRTKLRKKYGLVEAPYEDTISHIFCPCCSLCQEFRELKSRGLDPTLGWNGVLAQQKGGKYQEQEFNSPPSIQRMSK</sequence>
<dbReference type="EMBL" id="CM037159">
    <property type="protein sequence ID" value="KAH7865220.1"/>
    <property type="molecule type" value="Genomic_DNA"/>
</dbReference>
<comment type="caution">
    <text evidence="1">The sequence shown here is derived from an EMBL/GenBank/DDBJ whole genome shotgun (WGS) entry which is preliminary data.</text>
</comment>
<organism evidence="1 2">
    <name type="scientific">Vaccinium darrowii</name>
    <dbReference type="NCBI Taxonomy" id="229202"/>
    <lineage>
        <taxon>Eukaryota</taxon>
        <taxon>Viridiplantae</taxon>
        <taxon>Streptophyta</taxon>
        <taxon>Embryophyta</taxon>
        <taxon>Tracheophyta</taxon>
        <taxon>Spermatophyta</taxon>
        <taxon>Magnoliopsida</taxon>
        <taxon>eudicotyledons</taxon>
        <taxon>Gunneridae</taxon>
        <taxon>Pentapetalae</taxon>
        <taxon>asterids</taxon>
        <taxon>Ericales</taxon>
        <taxon>Ericaceae</taxon>
        <taxon>Vaccinioideae</taxon>
        <taxon>Vaccinieae</taxon>
        <taxon>Vaccinium</taxon>
    </lineage>
</organism>
<gene>
    <name evidence="1" type="ORF">Vadar_003801</name>
</gene>
<protein>
    <submittedName>
        <fullName evidence="1">Uncharacterized protein</fullName>
    </submittedName>
</protein>
<evidence type="ECO:0000313" key="1">
    <source>
        <dbReference type="EMBL" id="KAH7865220.1"/>
    </source>
</evidence>
<accession>A0ACB7ZJC3</accession>
<keyword evidence="2" id="KW-1185">Reference proteome</keyword>
<evidence type="ECO:0000313" key="2">
    <source>
        <dbReference type="Proteomes" id="UP000828048"/>
    </source>
</evidence>
<reference evidence="1 2" key="1">
    <citation type="journal article" date="2021" name="Hortic Res">
        <title>High-quality reference genome and annotation aids understanding of berry development for evergreen blueberry (Vaccinium darrowii).</title>
        <authorList>
            <person name="Yu J."/>
            <person name="Hulse-Kemp A.M."/>
            <person name="Babiker E."/>
            <person name="Staton M."/>
        </authorList>
    </citation>
    <scope>NUCLEOTIDE SEQUENCE [LARGE SCALE GENOMIC DNA]</scope>
    <source>
        <strain evidence="2">cv. NJ 8807/NJ 8810</strain>
        <tissue evidence="1">Young leaf</tissue>
    </source>
</reference>
<name>A0ACB7ZJC3_9ERIC</name>